<evidence type="ECO:0000256" key="4">
    <source>
        <dbReference type="ARBA" id="ARBA00022692"/>
    </source>
</evidence>
<dbReference type="GO" id="GO:0015031">
    <property type="term" value="P:protein transport"/>
    <property type="evidence" value="ECO:0007669"/>
    <property type="project" value="UniProtKB-KW"/>
</dbReference>
<reference evidence="8 9" key="1">
    <citation type="submission" date="2017-07" db="EMBL/GenBank/DDBJ databases">
        <title>Genome Sequence of Sulfitobacter pseudonitzschiae Strain SMR1 Isolated from a culture of the Diatom Skeletonema marinoi.</title>
        <authorList>
            <person name="Topel M."/>
            <person name="Pinder M.I.M."/>
            <person name="Johansson O.N."/>
            <person name="Kourtchenko O."/>
            <person name="Godhe A."/>
            <person name="Clarke A.K."/>
        </authorList>
    </citation>
    <scope>NUCLEOTIDE SEQUENCE [LARGE SCALE GENOMIC DNA]</scope>
    <source>
        <strain evidence="8 9">SMR1</strain>
    </source>
</reference>
<evidence type="ECO:0000256" key="1">
    <source>
        <dbReference type="ARBA" id="ARBA00004162"/>
    </source>
</evidence>
<dbReference type="GO" id="GO:0022857">
    <property type="term" value="F:transmembrane transporter activity"/>
    <property type="evidence" value="ECO:0007669"/>
    <property type="project" value="InterPro"/>
</dbReference>
<comment type="subcellular location">
    <subcellularLocation>
        <location evidence="1">Cell membrane</location>
        <topology evidence="1">Single-pass membrane protein</topology>
    </subcellularLocation>
    <subcellularLocation>
        <location evidence="7">Cell membrane</location>
        <topology evidence="7">Single-pass type II membrane protein</topology>
    </subcellularLocation>
</comment>
<evidence type="ECO:0000313" key="9">
    <source>
        <dbReference type="Proteomes" id="UP000199754"/>
    </source>
</evidence>
<keyword evidence="7" id="KW-0653">Protein transport</keyword>
<dbReference type="STRING" id="1402135.SAMN05444149_105212"/>
<keyword evidence="7" id="KW-0813">Transport</keyword>
<keyword evidence="3" id="KW-1003">Cell membrane</keyword>
<dbReference type="Proteomes" id="UP000199754">
    <property type="component" value="Chromosome"/>
</dbReference>
<gene>
    <name evidence="8" type="ORF">SULPSESMR1_00979</name>
</gene>
<dbReference type="EMBL" id="CP022415">
    <property type="protein sequence ID" value="ASM71807.1"/>
    <property type="molecule type" value="Genomic_DNA"/>
</dbReference>
<evidence type="ECO:0000256" key="3">
    <source>
        <dbReference type="ARBA" id="ARBA00022475"/>
    </source>
</evidence>
<accession>A0A221JZ02</accession>
<dbReference type="RefSeq" id="WP_089419803.1">
    <property type="nucleotide sequence ID" value="NZ_CP022415.1"/>
</dbReference>
<keyword evidence="5" id="KW-1133">Transmembrane helix</keyword>
<dbReference type="KEGG" id="spse:SULPSESMR1_00979"/>
<dbReference type="InterPro" id="IPR003400">
    <property type="entry name" value="ExbD"/>
</dbReference>
<dbReference type="GO" id="GO:0005886">
    <property type="term" value="C:plasma membrane"/>
    <property type="evidence" value="ECO:0007669"/>
    <property type="project" value="UniProtKB-SubCell"/>
</dbReference>
<evidence type="ECO:0000256" key="5">
    <source>
        <dbReference type="ARBA" id="ARBA00022989"/>
    </source>
</evidence>
<keyword evidence="4 7" id="KW-0812">Transmembrane</keyword>
<sequence>MFSFGSIRPARRPSLTPMIDVVFLLLVFFMLAARFGTDFALPLQTAGSGAAYAGPPRLVDIDAGGVALNGVAVSDLAAALAPLMSGPDDAVLLRARGAATVQDLVRILDDLRAAGLTRLIVVE</sequence>
<protein>
    <submittedName>
        <fullName evidence="8">Biopolymer transport protein ExbD/TolR</fullName>
    </submittedName>
</protein>
<evidence type="ECO:0000256" key="7">
    <source>
        <dbReference type="RuleBase" id="RU003879"/>
    </source>
</evidence>
<keyword evidence="6" id="KW-0472">Membrane</keyword>
<proteinExistence type="inferred from homology"/>
<organism evidence="8 9">
    <name type="scientific">Pseudosulfitobacter pseudonitzschiae</name>
    <dbReference type="NCBI Taxonomy" id="1402135"/>
    <lineage>
        <taxon>Bacteria</taxon>
        <taxon>Pseudomonadati</taxon>
        <taxon>Pseudomonadota</taxon>
        <taxon>Alphaproteobacteria</taxon>
        <taxon>Rhodobacterales</taxon>
        <taxon>Roseobacteraceae</taxon>
        <taxon>Pseudosulfitobacter</taxon>
    </lineage>
</organism>
<dbReference type="Pfam" id="PF02472">
    <property type="entry name" value="ExbD"/>
    <property type="match status" value="1"/>
</dbReference>
<name>A0A221JZ02_9RHOB</name>
<dbReference type="PANTHER" id="PTHR30558:SF3">
    <property type="entry name" value="BIOPOLYMER TRANSPORT PROTEIN EXBD-RELATED"/>
    <property type="match status" value="1"/>
</dbReference>
<comment type="similarity">
    <text evidence="2 7">Belongs to the ExbD/TolR family.</text>
</comment>
<keyword evidence="9" id="KW-1185">Reference proteome</keyword>
<evidence type="ECO:0000313" key="8">
    <source>
        <dbReference type="EMBL" id="ASM71807.1"/>
    </source>
</evidence>
<dbReference type="PANTHER" id="PTHR30558">
    <property type="entry name" value="EXBD MEMBRANE COMPONENT OF PMF-DRIVEN MACROMOLECULE IMPORT SYSTEM"/>
    <property type="match status" value="1"/>
</dbReference>
<dbReference type="AlphaFoldDB" id="A0A221JZ02"/>
<evidence type="ECO:0000256" key="2">
    <source>
        <dbReference type="ARBA" id="ARBA00005811"/>
    </source>
</evidence>
<dbReference type="Gene3D" id="3.30.420.270">
    <property type="match status" value="1"/>
</dbReference>
<evidence type="ECO:0000256" key="6">
    <source>
        <dbReference type="ARBA" id="ARBA00023136"/>
    </source>
</evidence>
<dbReference type="OrthoDB" id="5456447at2"/>